<evidence type="ECO:0000259" key="9">
    <source>
        <dbReference type="PROSITE" id="PS51319"/>
    </source>
</evidence>
<dbReference type="PROSITE" id="PS51319">
    <property type="entry name" value="TFIIS_N"/>
    <property type="match status" value="1"/>
</dbReference>
<dbReference type="PANTHER" id="PTHR11477:SF0">
    <property type="entry name" value="IP08861P-RELATED"/>
    <property type="match status" value="1"/>
</dbReference>
<comment type="subcellular location">
    <subcellularLocation>
        <location evidence="1 6">Nucleus</location>
    </subcellularLocation>
</comment>
<dbReference type="GO" id="GO:0031440">
    <property type="term" value="P:regulation of mRNA 3'-end processing"/>
    <property type="evidence" value="ECO:0007669"/>
    <property type="project" value="TreeGrafter"/>
</dbReference>
<dbReference type="PROSITE" id="PS51321">
    <property type="entry name" value="TFIIS_CENTRAL"/>
    <property type="match status" value="1"/>
</dbReference>
<dbReference type="GO" id="GO:0006368">
    <property type="term" value="P:transcription elongation by RNA polymerase II"/>
    <property type="evidence" value="ECO:0007669"/>
    <property type="project" value="TreeGrafter"/>
</dbReference>
<dbReference type="SMART" id="SM00509">
    <property type="entry name" value="TFS2N"/>
    <property type="match status" value="1"/>
</dbReference>
<comment type="caution">
    <text evidence="11">The sequence shown here is derived from an EMBL/GenBank/DDBJ whole genome shotgun (WGS) entry which is preliminary data.</text>
</comment>
<dbReference type="GO" id="GO:0001139">
    <property type="term" value="F:RNA polymerase II complex recruiting activity"/>
    <property type="evidence" value="ECO:0007669"/>
    <property type="project" value="TreeGrafter"/>
</dbReference>
<evidence type="ECO:0008006" key="13">
    <source>
        <dbReference type="Google" id="ProtNLM"/>
    </source>
</evidence>
<evidence type="ECO:0000256" key="7">
    <source>
        <dbReference type="SAM" id="Coils"/>
    </source>
</evidence>
<feature type="region of interest" description="Disordered" evidence="8">
    <location>
        <begin position="122"/>
        <end position="184"/>
    </location>
</feature>
<dbReference type="Proteomes" id="UP000281468">
    <property type="component" value="Unassembled WGS sequence"/>
</dbReference>
<keyword evidence="7" id="KW-0175">Coiled coil</keyword>
<evidence type="ECO:0000256" key="3">
    <source>
        <dbReference type="ARBA" id="ARBA00022771"/>
    </source>
</evidence>
<dbReference type="InterPro" id="IPR036575">
    <property type="entry name" value="TFIIS_cen_dom_sf"/>
</dbReference>
<feature type="domain" description="TFIIS N-terminal" evidence="9">
    <location>
        <begin position="46"/>
        <end position="123"/>
    </location>
</feature>
<evidence type="ECO:0000256" key="4">
    <source>
        <dbReference type="ARBA" id="ARBA00022833"/>
    </source>
</evidence>
<dbReference type="FunFam" id="1.10.472.30:FF:000003">
    <property type="entry name" value="Transcription elongation factor S-II"/>
    <property type="match status" value="1"/>
</dbReference>
<protein>
    <recommendedName>
        <fullName evidence="13">TFIIS N-terminal domain-containing protein</fullName>
    </recommendedName>
</protein>
<dbReference type="InterPro" id="IPR035441">
    <property type="entry name" value="TFIIS/LEDGF_dom_sf"/>
</dbReference>
<dbReference type="Gene3D" id="1.10.472.30">
    <property type="entry name" value="Transcription elongation factor S-II, central domain"/>
    <property type="match status" value="1"/>
</dbReference>
<evidence type="ECO:0000256" key="8">
    <source>
        <dbReference type="SAM" id="MobiDB-lite"/>
    </source>
</evidence>
<dbReference type="Pfam" id="PF08711">
    <property type="entry name" value="Med26"/>
    <property type="match status" value="1"/>
</dbReference>
<evidence type="ECO:0000256" key="6">
    <source>
        <dbReference type="PROSITE-ProRule" id="PRU00649"/>
    </source>
</evidence>
<evidence type="ECO:0000313" key="12">
    <source>
        <dbReference type="Proteomes" id="UP000281468"/>
    </source>
</evidence>
<evidence type="ECO:0000256" key="2">
    <source>
        <dbReference type="ARBA" id="ARBA00022723"/>
    </source>
</evidence>
<dbReference type="VEuPathDB" id="FungiDB:BTJ68_11401"/>
<accession>A0A3M7GAX4</accession>
<evidence type="ECO:0000313" key="11">
    <source>
        <dbReference type="EMBL" id="RMY97791.1"/>
    </source>
</evidence>
<dbReference type="GO" id="GO:0031564">
    <property type="term" value="P:transcription antitermination"/>
    <property type="evidence" value="ECO:0007669"/>
    <property type="project" value="TreeGrafter"/>
</dbReference>
<sequence length="368" mass="40237">MRVASGDCAIEFNISRTSVRAASSTCDNERDRLRHTTGMATTMDAKQLADAGKQIVKAADGGDPSTTIMQLLKPLQNVKVTEDLLRSSKIGVAVNKLRQNKDPQVSSLAGTLINKWKQDVNAAKKGKTSSPAPKAVNGAATGRDATSSPAPGAGKADSAKQEGKRKSTVAPEKRNVKTDEVNTDVTGNQARDGCVALIYNGLAFCAEEPPQDVLNTSRSVELAAYEHFNQDTSQAYKQKMRSLFQNLKMKGNEDLRKGVLTGEITPKKFVTMTSDELKSAEKRAQDAALEKENMSKSMAAQEEKAISTTYVDPSHALNRKCTALRTLQDLMHHLRNPAIVCRRCWVVCEVFFAFVAKPFFVPIQFQKR</sequence>
<keyword evidence="5 6" id="KW-0539">Nucleus</keyword>
<dbReference type="GO" id="GO:0005634">
    <property type="term" value="C:nucleus"/>
    <property type="evidence" value="ECO:0007669"/>
    <property type="project" value="UniProtKB-SubCell"/>
</dbReference>
<name>A0A3M7GAX4_HORWE</name>
<proteinExistence type="predicted"/>
<dbReference type="GO" id="GO:0006362">
    <property type="term" value="P:transcription elongation by RNA polymerase I"/>
    <property type="evidence" value="ECO:0007669"/>
    <property type="project" value="TreeGrafter"/>
</dbReference>
<dbReference type="InterPro" id="IPR003617">
    <property type="entry name" value="TFIIS/CRSP70_N_sub"/>
</dbReference>
<dbReference type="InterPro" id="IPR017923">
    <property type="entry name" value="TFIIS_N"/>
</dbReference>
<dbReference type="Pfam" id="PF07500">
    <property type="entry name" value="TFIIS_M"/>
    <property type="match status" value="1"/>
</dbReference>
<organism evidence="11 12">
    <name type="scientific">Hortaea werneckii</name>
    <name type="common">Black yeast</name>
    <name type="synonym">Cladosporium werneckii</name>
    <dbReference type="NCBI Taxonomy" id="91943"/>
    <lineage>
        <taxon>Eukaryota</taxon>
        <taxon>Fungi</taxon>
        <taxon>Dikarya</taxon>
        <taxon>Ascomycota</taxon>
        <taxon>Pezizomycotina</taxon>
        <taxon>Dothideomycetes</taxon>
        <taxon>Dothideomycetidae</taxon>
        <taxon>Mycosphaerellales</taxon>
        <taxon>Teratosphaeriaceae</taxon>
        <taxon>Hortaea</taxon>
    </lineage>
</organism>
<dbReference type="CDD" id="cd00183">
    <property type="entry name" value="TFIIS_I"/>
    <property type="match status" value="1"/>
</dbReference>
<evidence type="ECO:0000256" key="1">
    <source>
        <dbReference type="ARBA" id="ARBA00004123"/>
    </source>
</evidence>
<dbReference type="AlphaFoldDB" id="A0A3M7GAX4"/>
<dbReference type="GO" id="GO:0008270">
    <property type="term" value="F:zinc ion binding"/>
    <property type="evidence" value="ECO:0007669"/>
    <property type="project" value="UniProtKB-KW"/>
</dbReference>
<feature type="domain" description="TFIIS central" evidence="10">
    <location>
        <begin position="190"/>
        <end position="305"/>
    </location>
</feature>
<dbReference type="SMART" id="SM00510">
    <property type="entry name" value="TFS2M"/>
    <property type="match status" value="1"/>
</dbReference>
<dbReference type="GO" id="GO:0000977">
    <property type="term" value="F:RNA polymerase II transcription regulatory region sequence-specific DNA binding"/>
    <property type="evidence" value="ECO:0007669"/>
    <property type="project" value="TreeGrafter"/>
</dbReference>
<feature type="coiled-coil region" evidence="7">
    <location>
        <begin position="277"/>
        <end position="304"/>
    </location>
</feature>
<reference evidence="11 12" key="1">
    <citation type="journal article" date="2018" name="BMC Genomics">
        <title>Genomic evidence for intraspecific hybridization in a clonal and extremely halotolerant yeast.</title>
        <authorList>
            <person name="Gostincar C."/>
            <person name="Stajich J.E."/>
            <person name="Zupancic J."/>
            <person name="Zalar P."/>
            <person name="Gunde-Cimerman N."/>
        </authorList>
    </citation>
    <scope>NUCLEOTIDE SEQUENCE [LARGE SCALE GENOMIC DNA]</scope>
    <source>
        <strain evidence="11 12">EXF-171</strain>
    </source>
</reference>
<dbReference type="SUPFAM" id="SSF47676">
    <property type="entry name" value="Conserved domain common to transcription factors TFIIS, elongin A, CRSP70"/>
    <property type="match status" value="1"/>
</dbReference>
<feature type="compositionally biased region" description="Basic and acidic residues" evidence="8">
    <location>
        <begin position="157"/>
        <end position="180"/>
    </location>
</feature>
<evidence type="ECO:0000259" key="10">
    <source>
        <dbReference type="PROSITE" id="PS51321"/>
    </source>
</evidence>
<dbReference type="PANTHER" id="PTHR11477">
    <property type="entry name" value="TRANSCRIPTION FACTOR S-II ZINC FINGER DOMAIN-CONTAINING PROTEIN"/>
    <property type="match status" value="1"/>
</dbReference>
<keyword evidence="2" id="KW-0479">Metal-binding</keyword>
<keyword evidence="3" id="KW-0863">Zinc-finger</keyword>
<keyword evidence="4" id="KW-0862">Zinc</keyword>
<gene>
    <name evidence="11" type="ORF">D0862_07893</name>
</gene>
<evidence type="ECO:0000256" key="5">
    <source>
        <dbReference type="ARBA" id="ARBA00023242"/>
    </source>
</evidence>
<dbReference type="EMBL" id="QWIQ01000255">
    <property type="protein sequence ID" value="RMY97791.1"/>
    <property type="molecule type" value="Genomic_DNA"/>
</dbReference>
<dbReference type="SUPFAM" id="SSF46942">
    <property type="entry name" value="Elongation factor TFIIS domain 2"/>
    <property type="match status" value="1"/>
</dbReference>
<dbReference type="Gene3D" id="1.20.930.10">
    <property type="entry name" value="Conserved domain common to transcription factors TFIIS, elongin A, CRSP70"/>
    <property type="match status" value="1"/>
</dbReference>
<dbReference type="InterPro" id="IPR003618">
    <property type="entry name" value="TFIIS_cen_dom"/>
</dbReference>